<keyword evidence="8" id="KW-1185">Reference proteome</keyword>
<dbReference type="Gene3D" id="1.20.120.350">
    <property type="entry name" value="Voltage-gated potassium channels. Chain C"/>
    <property type="match status" value="1"/>
</dbReference>
<dbReference type="AlphaFoldDB" id="A0A812L6W9"/>
<name>A0A812L6W9_9DINO</name>
<dbReference type="Gene3D" id="1.10.287.70">
    <property type="match status" value="1"/>
</dbReference>
<dbReference type="GO" id="GO:0016020">
    <property type="term" value="C:membrane"/>
    <property type="evidence" value="ECO:0007669"/>
    <property type="project" value="UniProtKB-SubCell"/>
</dbReference>
<dbReference type="InterPro" id="IPR027359">
    <property type="entry name" value="Volt_channel_dom_sf"/>
</dbReference>
<protein>
    <submittedName>
        <fullName evidence="7">Scn11a protein</fullName>
    </submittedName>
</protein>
<dbReference type="Pfam" id="PF00520">
    <property type="entry name" value="Ion_trans"/>
    <property type="match status" value="1"/>
</dbReference>
<feature type="transmembrane region" description="Helical" evidence="5">
    <location>
        <begin position="74"/>
        <end position="107"/>
    </location>
</feature>
<gene>
    <name evidence="7" type="primary">Scn11a</name>
    <name evidence="7" type="ORF">SNAT2548_LOCUS10736</name>
</gene>
<feature type="transmembrane region" description="Helical" evidence="5">
    <location>
        <begin position="128"/>
        <end position="156"/>
    </location>
</feature>
<keyword evidence="2 5" id="KW-0812">Transmembrane</keyword>
<keyword evidence="3 5" id="KW-1133">Transmembrane helix</keyword>
<evidence type="ECO:0000256" key="3">
    <source>
        <dbReference type="ARBA" id="ARBA00022989"/>
    </source>
</evidence>
<evidence type="ECO:0000313" key="8">
    <source>
        <dbReference type="Proteomes" id="UP000604046"/>
    </source>
</evidence>
<dbReference type="SUPFAM" id="SSF81324">
    <property type="entry name" value="Voltage-gated potassium channels"/>
    <property type="match status" value="1"/>
</dbReference>
<keyword evidence="4 5" id="KW-0472">Membrane</keyword>
<evidence type="ECO:0000259" key="6">
    <source>
        <dbReference type="Pfam" id="PF00520"/>
    </source>
</evidence>
<organism evidence="7 8">
    <name type="scientific">Symbiodinium natans</name>
    <dbReference type="NCBI Taxonomy" id="878477"/>
    <lineage>
        <taxon>Eukaryota</taxon>
        <taxon>Sar</taxon>
        <taxon>Alveolata</taxon>
        <taxon>Dinophyceae</taxon>
        <taxon>Suessiales</taxon>
        <taxon>Symbiodiniaceae</taxon>
        <taxon>Symbiodinium</taxon>
    </lineage>
</organism>
<evidence type="ECO:0000256" key="1">
    <source>
        <dbReference type="ARBA" id="ARBA00004141"/>
    </source>
</evidence>
<accession>A0A812L6W9</accession>
<evidence type="ECO:0000313" key="7">
    <source>
        <dbReference type="EMBL" id="CAE7240207.1"/>
    </source>
</evidence>
<reference evidence="7" key="1">
    <citation type="submission" date="2021-02" db="EMBL/GenBank/DDBJ databases">
        <authorList>
            <person name="Dougan E. K."/>
            <person name="Rhodes N."/>
            <person name="Thang M."/>
            <person name="Chan C."/>
        </authorList>
    </citation>
    <scope>NUCLEOTIDE SEQUENCE</scope>
</reference>
<feature type="transmembrane region" description="Helical" evidence="5">
    <location>
        <begin position="206"/>
        <end position="228"/>
    </location>
</feature>
<comment type="caution">
    <text evidence="7">The sequence shown here is derived from an EMBL/GenBank/DDBJ whole genome shotgun (WGS) entry which is preliminary data.</text>
</comment>
<dbReference type="Proteomes" id="UP000604046">
    <property type="component" value="Unassembled WGS sequence"/>
</dbReference>
<proteinExistence type="predicted"/>
<comment type="subcellular location">
    <subcellularLocation>
        <location evidence="1">Membrane</location>
        <topology evidence="1">Multi-pass membrane protein</topology>
    </subcellularLocation>
</comment>
<evidence type="ECO:0000256" key="4">
    <source>
        <dbReference type="ARBA" id="ARBA00023136"/>
    </source>
</evidence>
<feature type="transmembrane region" description="Helical" evidence="5">
    <location>
        <begin position="176"/>
        <end position="194"/>
    </location>
</feature>
<evidence type="ECO:0000256" key="2">
    <source>
        <dbReference type="ARBA" id="ARBA00022692"/>
    </source>
</evidence>
<evidence type="ECO:0000256" key="5">
    <source>
        <dbReference type="SAM" id="Phobius"/>
    </source>
</evidence>
<feature type="domain" description="Ion transport" evidence="6">
    <location>
        <begin position="11"/>
        <end position="233"/>
    </location>
</feature>
<dbReference type="GO" id="GO:0005216">
    <property type="term" value="F:monoatomic ion channel activity"/>
    <property type="evidence" value="ECO:0007669"/>
    <property type="project" value="InterPro"/>
</dbReference>
<dbReference type="InterPro" id="IPR005821">
    <property type="entry name" value="Ion_trans_dom"/>
</dbReference>
<dbReference type="EMBL" id="CAJNDS010000903">
    <property type="protein sequence ID" value="CAE7240207.1"/>
    <property type="molecule type" value="Genomic_DNA"/>
</dbReference>
<sequence length="324" mass="36393">MCQSPQKRMYSCCLSASVYDKKFKFMKQSQKSIKVMENFFCIYFSVEWLIRLLAFKYKRNCLRDSWFVLDTILVLFMVTETWVITLVVLLLGGDASSISNVAVIRIARVSRITRMARMGRLLKLMPELLILLKGISAAARPVAFTLMLLCCVTYLFGITFRQITDGTAVGSQFFPSVVASMHTLLLYGTLLDNISEVVRELEAENVALVVVFYFFVLLASLTITNLLIGVLCEVVTAVAATEKEQLTVQFMKTQLTSILASIGVDPSAEAPVISKEHLTRMLDKPEVCRTLTEVGVDVLVLVDNIEFIFAPDPMDEALADDWIY</sequence>